<sequence>MPSAPPPPRKPFGPTAAFHFEVGTDSPILTALDKAGSGPLHQPLADIKGALSAAVSALMDARATAQPRADFAAEILSFKKALDAFVPEIPDALSAAGAAIVDRWNESAVAAIESGQRDMRGVDPMRPVSIAFPDTTALWILRDGLQRLSDAVHELAVEERIGMRGSPPADRSRADHQFVAALKVIFEQSTGKKASAGTNHKGSTQRERVGSDFGHFVLAVEDEAVRQERERLLGLRIKKAGGGHLPPITPDDAERFADQLRLEGPHHLIQTACPTPKQRTKPPKYGD</sequence>
<dbReference type="AlphaFoldDB" id="A0A4Q2UD88"/>
<feature type="compositionally biased region" description="Basic residues" evidence="1">
    <location>
        <begin position="278"/>
        <end position="287"/>
    </location>
</feature>
<comment type="caution">
    <text evidence="2">The sequence shown here is derived from an EMBL/GenBank/DDBJ whole genome shotgun (WGS) entry which is preliminary data.</text>
</comment>
<organism evidence="2 3">
    <name type="scientific">Lichenibacterium minor</name>
    <dbReference type="NCBI Taxonomy" id="2316528"/>
    <lineage>
        <taxon>Bacteria</taxon>
        <taxon>Pseudomonadati</taxon>
        <taxon>Pseudomonadota</taxon>
        <taxon>Alphaproteobacteria</taxon>
        <taxon>Hyphomicrobiales</taxon>
        <taxon>Lichenihabitantaceae</taxon>
        <taxon>Lichenibacterium</taxon>
    </lineage>
</organism>
<evidence type="ECO:0000256" key="1">
    <source>
        <dbReference type="SAM" id="MobiDB-lite"/>
    </source>
</evidence>
<accession>A0A4Q2UD88</accession>
<protein>
    <submittedName>
        <fullName evidence="2">Uncharacterized protein</fullName>
    </submittedName>
</protein>
<dbReference type="EMBL" id="QYBB01000004">
    <property type="protein sequence ID" value="RYC33046.1"/>
    <property type="molecule type" value="Genomic_DNA"/>
</dbReference>
<gene>
    <name evidence="2" type="ORF">D3273_06250</name>
</gene>
<reference evidence="2 3" key="2">
    <citation type="submission" date="2019-02" db="EMBL/GenBank/DDBJ databases">
        <title>'Lichenibacterium ramalinii' gen. nov. sp. nov., 'Lichenibacterium minor' gen. nov. sp. nov.</title>
        <authorList>
            <person name="Pankratov T."/>
        </authorList>
    </citation>
    <scope>NUCLEOTIDE SEQUENCE [LARGE SCALE GENOMIC DNA]</scope>
    <source>
        <strain evidence="2 3">RmlP026</strain>
    </source>
</reference>
<dbReference type="Proteomes" id="UP000290759">
    <property type="component" value="Unassembled WGS sequence"/>
</dbReference>
<proteinExistence type="predicted"/>
<evidence type="ECO:0000313" key="2">
    <source>
        <dbReference type="EMBL" id="RYC33046.1"/>
    </source>
</evidence>
<evidence type="ECO:0000313" key="3">
    <source>
        <dbReference type="Proteomes" id="UP000290759"/>
    </source>
</evidence>
<reference evidence="2 3" key="1">
    <citation type="submission" date="2018-12" db="EMBL/GenBank/DDBJ databases">
        <authorList>
            <person name="Grouzdev D.S."/>
            <person name="Krutkina M.S."/>
        </authorList>
    </citation>
    <scope>NUCLEOTIDE SEQUENCE [LARGE SCALE GENOMIC DNA]</scope>
    <source>
        <strain evidence="2 3">RmlP026</strain>
    </source>
</reference>
<name>A0A4Q2UD88_9HYPH</name>
<keyword evidence="3" id="KW-1185">Reference proteome</keyword>
<dbReference type="RefSeq" id="WP_129224589.1">
    <property type="nucleotide sequence ID" value="NZ_QYBB01000004.1"/>
</dbReference>
<feature type="region of interest" description="Disordered" evidence="1">
    <location>
        <begin position="265"/>
        <end position="287"/>
    </location>
</feature>